<evidence type="ECO:0000256" key="2">
    <source>
        <dbReference type="ARBA" id="ARBA00022475"/>
    </source>
</evidence>
<feature type="transmembrane region" description="Helical" evidence="7">
    <location>
        <begin position="366"/>
        <end position="387"/>
    </location>
</feature>
<dbReference type="HOGENOM" id="CLU_010363_3_0_4"/>
<organism evidence="9 10">
    <name type="scientific">Burkholderia plantarii</name>
    <dbReference type="NCBI Taxonomy" id="41899"/>
    <lineage>
        <taxon>Bacteria</taxon>
        <taxon>Pseudomonadati</taxon>
        <taxon>Pseudomonadota</taxon>
        <taxon>Betaproteobacteria</taxon>
        <taxon>Burkholderiales</taxon>
        <taxon>Burkholderiaceae</taxon>
        <taxon>Burkholderia</taxon>
    </lineage>
</organism>
<name>A0A0B6S187_BURPL</name>
<feature type="transmembrane region" description="Helical" evidence="7">
    <location>
        <begin position="57"/>
        <end position="75"/>
    </location>
</feature>
<feature type="transmembrane region" description="Helical" evidence="7">
    <location>
        <begin position="562"/>
        <end position="580"/>
    </location>
</feature>
<evidence type="ECO:0000256" key="6">
    <source>
        <dbReference type="SAM" id="MobiDB-lite"/>
    </source>
</evidence>
<feature type="transmembrane region" description="Helical" evidence="7">
    <location>
        <begin position="505"/>
        <end position="524"/>
    </location>
</feature>
<dbReference type="PROSITE" id="PS51257">
    <property type="entry name" value="PROKAR_LIPOPROTEIN"/>
    <property type="match status" value="1"/>
</dbReference>
<dbReference type="InterPro" id="IPR052159">
    <property type="entry name" value="Competence_DNA_uptake"/>
</dbReference>
<dbReference type="RefSeq" id="WP_042625468.1">
    <property type="nucleotide sequence ID" value="NZ_CP002580.1"/>
</dbReference>
<dbReference type="Pfam" id="PF03772">
    <property type="entry name" value="Competence"/>
    <property type="match status" value="2"/>
</dbReference>
<evidence type="ECO:0000256" key="7">
    <source>
        <dbReference type="SAM" id="Phobius"/>
    </source>
</evidence>
<proteinExistence type="predicted"/>
<dbReference type="InterPro" id="IPR001279">
    <property type="entry name" value="Metallo-B-lactamas"/>
</dbReference>
<dbReference type="Pfam" id="PF00753">
    <property type="entry name" value="Lactamase_B"/>
    <property type="match status" value="1"/>
</dbReference>
<feature type="transmembrane region" description="Helical" evidence="7">
    <location>
        <begin position="223"/>
        <end position="243"/>
    </location>
</feature>
<dbReference type="EMBL" id="CP002580">
    <property type="protein sequence ID" value="AJK47100.1"/>
    <property type="molecule type" value="Genomic_DNA"/>
</dbReference>
<keyword evidence="3 7" id="KW-0812">Transmembrane</keyword>
<dbReference type="InterPro" id="IPR035681">
    <property type="entry name" value="ComA-like_MBL"/>
</dbReference>
<keyword evidence="10" id="KW-1185">Reference proteome</keyword>
<dbReference type="NCBIfam" id="TIGR00360">
    <property type="entry name" value="ComEC_N-term"/>
    <property type="match status" value="1"/>
</dbReference>
<evidence type="ECO:0000256" key="4">
    <source>
        <dbReference type="ARBA" id="ARBA00022989"/>
    </source>
</evidence>
<dbReference type="SUPFAM" id="SSF56281">
    <property type="entry name" value="Metallo-hydrolase/oxidoreductase"/>
    <property type="match status" value="1"/>
</dbReference>
<dbReference type="Pfam" id="PF13567">
    <property type="entry name" value="DUF4131"/>
    <property type="match status" value="1"/>
</dbReference>
<feature type="region of interest" description="Disordered" evidence="6">
    <location>
        <begin position="425"/>
        <end position="448"/>
    </location>
</feature>
<dbReference type="Proteomes" id="UP000031838">
    <property type="component" value="Chromosome 1"/>
</dbReference>
<evidence type="ECO:0000256" key="1">
    <source>
        <dbReference type="ARBA" id="ARBA00004651"/>
    </source>
</evidence>
<dbReference type="AlphaFoldDB" id="A0A0B6S187"/>
<dbReference type="PANTHER" id="PTHR30619">
    <property type="entry name" value="DNA INTERNALIZATION/COMPETENCE PROTEIN COMEC/REC2"/>
    <property type="match status" value="1"/>
</dbReference>
<keyword evidence="4 7" id="KW-1133">Transmembrane helix</keyword>
<dbReference type="CDD" id="cd07731">
    <property type="entry name" value="ComA-like_MBL-fold"/>
    <property type="match status" value="1"/>
</dbReference>
<evidence type="ECO:0000259" key="8">
    <source>
        <dbReference type="SMART" id="SM00849"/>
    </source>
</evidence>
<feature type="transmembrane region" description="Helical" evidence="7">
    <location>
        <begin position="474"/>
        <end position="493"/>
    </location>
</feature>
<evidence type="ECO:0000313" key="10">
    <source>
        <dbReference type="Proteomes" id="UP000031838"/>
    </source>
</evidence>
<dbReference type="SMART" id="SM00849">
    <property type="entry name" value="Lactamase_B"/>
    <property type="match status" value="1"/>
</dbReference>
<evidence type="ECO:0000256" key="3">
    <source>
        <dbReference type="ARBA" id="ARBA00022692"/>
    </source>
</evidence>
<dbReference type="Gene3D" id="3.60.15.10">
    <property type="entry name" value="Ribonuclease Z/Hydroxyacylglutathione hydrolase-like"/>
    <property type="match status" value="1"/>
</dbReference>
<dbReference type="InterPro" id="IPR036866">
    <property type="entry name" value="RibonucZ/Hydroxyglut_hydro"/>
</dbReference>
<comment type="subcellular location">
    <subcellularLocation>
        <location evidence="1">Cell membrane</location>
        <topology evidence="1">Multi-pass membrane protein</topology>
    </subcellularLocation>
</comment>
<gene>
    <name evidence="9" type="primary">comA</name>
    <name evidence="9" type="ORF">BGL_1c26110</name>
</gene>
<accession>A0A0B6S187</accession>
<dbReference type="GO" id="GO:0005886">
    <property type="term" value="C:plasma membrane"/>
    <property type="evidence" value="ECO:0007669"/>
    <property type="project" value="UniProtKB-SubCell"/>
</dbReference>
<dbReference type="InterPro" id="IPR025405">
    <property type="entry name" value="DUF4131"/>
</dbReference>
<reference evidence="9 10" key="2">
    <citation type="journal article" date="2016" name="Appl. Microbiol. Biotechnol.">
        <title>Mutations improving production and secretion of extracellular lipase by Burkholderia glumae PG1.</title>
        <authorList>
            <person name="Knapp A."/>
            <person name="Voget S."/>
            <person name="Gao R."/>
            <person name="Zaburannyi N."/>
            <person name="Krysciak D."/>
            <person name="Breuer M."/>
            <person name="Hauer B."/>
            <person name="Streit W.R."/>
            <person name="Muller R."/>
            <person name="Daniel R."/>
            <person name="Jaeger K.E."/>
        </authorList>
    </citation>
    <scope>NUCLEOTIDE SEQUENCE [LARGE SCALE GENOMIC DNA]</scope>
    <source>
        <strain evidence="9 10">PG1</strain>
    </source>
</reference>
<sequence length="879" mass="93656">MREGWFAFALGVVLLQRQAVLPDAFGMTAVAAACAVLAAASWRWRRAADRRTMRWAAGAAMLVLAVLVGFTYAAVRAHWRLADSLPLEWERRDIVVTGVVHGLPARDETGLRFLLDVDGNDAGLARFPARLRLSWIARGRQPAPPVMRPGERWRLTVRLKRPHGYANQGGRDAEAGWLANGIRALGYVSAPRLATRLDTRLHMGLHTPRAAVDRLRFALRERIRAVLGGAPHAGIVIALAIGAQDDIPDADWQVLRATGTSHLVAISGLHISLVGGLAGWFAAALWRRASLRGRALPLVLPAQYAGACVAVCAAGAYAALAGFNVPAQRAWWMLTAACVAYLSGRTIAPSTTLAFALGCVLIADPWAVLAPGFWLSFGAVGVILFAVSGRRVRRARRGESDLDDTGEASLHARAATGARRAARAAGTANVAMRPAAPTPAASRARPASAAAMRAGTRALFERLRRAGHRLVEGARVQYAVTLGLAPLTVAWFGQIPLGGAPANAIAIPWVSSLVTPLVLIGMILPAPLDALAFHAARALLAVLFAGFDAAGMDGRTMLWMPAPGWPALAAACVGAGWALMPRGWPLRCAAPLACLPFVLPPSQAPPPGAFRLTLLDVGQGLSAVVETARHVLVFDAGPGAESTHAGERVVVPYLRSRGIRMLDTLMISHPDADHAGGAVAVLEALRVRQLTGGLPRDNGLWRLARERGVRDRLVCAAGQRWRWDGVTFAVLWPRGGPRSGPSNAQSCVLRVSAGGQAALLTGDIERGAERALLAGARANLSADVLVVPHHGSRTSSSEPFVDAVAPRSAWFPLGYANPFGHPHPTVWARFVARGIPLARSDRDGEVSTMLGEIGMQGKAGGELRIERYRTTHRRYWMER</sequence>
<dbReference type="KEGG" id="bgp:BGL_1c26110"/>
<protein>
    <submittedName>
        <fullName evidence="9">Competence protein ComA</fullName>
    </submittedName>
</protein>
<reference evidence="10" key="1">
    <citation type="submission" date="2011-03" db="EMBL/GenBank/DDBJ databases">
        <authorList>
            <person name="Voget S."/>
            <person name="Streit W.R."/>
            <person name="Jaeger K.E."/>
            <person name="Daniel R."/>
        </authorList>
    </citation>
    <scope>NUCLEOTIDE SEQUENCE [LARGE SCALE GENOMIC DNA]</scope>
    <source>
        <strain evidence="10">PG1</strain>
    </source>
</reference>
<dbReference type="PANTHER" id="PTHR30619:SF1">
    <property type="entry name" value="RECOMBINATION PROTEIN 2"/>
    <property type="match status" value="1"/>
</dbReference>
<feature type="transmembrane region" description="Helical" evidence="7">
    <location>
        <begin position="263"/>
        <end position="286"/>
    </location>
</feature>
<evidence type="ECO:0000256" key="5">
    <source>
        <dbReference type="ARBA" id="ARBA00023136"/>
    </source>
</evidence>
<feature type="domain" description="Metallo-beta-lactamase" evidence="8">
    <location>
        <begin position="619"/>
        <end position="815"/>
    </location>
</feature>
<dbReference type="InterPro" id="IPR004477">
    <property type="entry name" value="ComEC_N"/>
</dbReference>
<evidence type="ECO:0000313" key="9">
    <source>
        <dbReference type="EMBL" id="AJK47100.1"/>
    </source>
</evidence>
<feature type="transmembrane region" description="Helical" evidence="7">
    <location>
        <begin position="298"/>
        <end position="323"/>
    </location>
</feature>
<dbReference type="GO" id="GO:0030420">
    <property type="term" value="P:establishment of competence for transformation"/>
    <property type="evidence" value="ECO:0007669"/>
    <property type="project" value="InterPro"/>
</dbReference>
<dbReference type="InterPro" id="IPR004797">
    <property type="entry name" value="Competence_ComEC/Rec2"/>
</dbReference>
<dbReference type="NCBIfam" id="TIGR00361">
    <property type="entry name" value="ComEC_Rec2"/>
    <property type="match status" value="1"/>
</dbReference>
<keyword evidence="5 7" id="KW-0472">Membrane</keyword>
<keyword evidence="2" id="KW-1003">Cell membrane</keyword>